<feature type="domain" description="NAC" evidence="6">
    <location>
        <begin position="19"/>
        <end position="180"/>
    </location>
</feature>
<sequence>MNTASPPSAAASAAGQPILPPGFRFHPTDEELIRYYLHRKAVGLPLPVPIIADIDLYKFDPWDLPGKASFGEHEWYFFSPRDRKYPNGSRPNRAAASGYWKATGTDKPIASSDGSGQKVGVKKALVFYRGRPPRGAKTDWIMHEYRLSGDFHASVRPTVTFSSRKSLRLDDWVLCRIYKKSASQSAAKLTEESSPSFPDYLSSMSDVGSEQKFPGLPKLGSFGALPDGDGFLDSILTDPDSLLGNSATSFQPQQLALDKQRGCGGPPLECDKHPSAMSPCFSCVPFSCGSYATFPKSECTGIADIVRDSSSLIGMYREEAESTIIKGSLLSLPSLIDKPLVQQQQKMLATTGDEVDAFYKWPLAARAN</sequence>
<dbReference type="GO" id="GO:0003677">
    <property type="term" value="F:DNA binding"/>
    <property type="evidence" value="ECO:0007669"/>
    <property type="project" value="UniProtKB-KW"/>
</dbReference>
<evidence type="ECO:0000313" key="8">
    <source>
        <dbReference type="Proteomes" id="UP000825935"/>
    </source>
</evidence>
<dbReference type="FunFam" id="2.170.150.80:FF:000005">
    <property type="entry name" value="NAC transcription factor 56"/>
    <property type="match status" value="1"/>
</dbReference>
<evidence type="ECO:0000256" key="5">
    <source>
        <dbReference type="ARBA" id="ARBA00023242"/>
    </source>
</evidence>
<dbReference type="EMBL" id="CM035437">
    <property type="protein sequence ID" value="KAH7287533.1"/>
    <property type="molecule type" value="Genomic_DNA"/>
</dbReference>
<dbReference type="Pfam" id="PF02365">
    <property type="entry name" value="NAM"/>
    <property type="match status" value="1"/>
</dbReference>
<evidence type="ECO:0000256" key="4">
    <source>
        <dbReference type="ARBA" id="ARBA00023163"/>
    </source>
</evidence>
<comment type="subcellular location">
    <subcellularLocation>
        <location evidence="1">Nucleus</location>
    </subcellularLocation>
</comment>
<dbReference type="OMA" id="ECFRRNI"/>
<dbReference type="PANTHER" id="PTHR31719:SF43">
    <property type="entry name" value="NAC TRANSCRIPTION FACTOR 56"/>
    <property type="match status" value="1"/>
</dbReference>
<keyword evidence="2" id="KW-0805">Transcription regulation</keyword>
<evidence type="ECO:0000256" key="2">
    <source>
        <dbReference type="ARBA" id="ARBA00023015"/>
    </source>
</evidence>
<evidence type="ECO:0000313" key="7">
    <source>
        <dbReference type="EMBL" id="KAH7287533.1"/>
    </source>
</evidence>
<protein>
    <recommendedName>
        <fullName evidence="6">NAC domain-containing protein</fullName>
    </recommendedName>
</protein>
<dbReference type="InterPro" id="IPR003441">
    <property type="entry name" value="NAC-dom"/>
</dbReference>
<keyword evidence="5" id="KW-0539">Nucleus</keyword>
<dbReference type="GO" id="GO:0005634">
    <property type="term" value="C:nucleus"/>
    <property type="evidence" value="ECO:0007669"/>
    <property type="project" value="UniProtKB-SubCell"/>
</dbReference>
<dbReference type="Proteomes" id="UP000825935">
    <property type="component" value="Chromosome 32"/>
</dbReference>
<dbReference type="PROSITE" id="PS51005">
    <property type="entry name" value="NAC"/>
    <property type="match status" value="1"/>
</dbReference>
<dbReference type="SUPFAM" id="SSF101941">
    <property type="entry name" value="NAC domain"/>
    <property type="match status" value="1"/>
</dbReference>
<proteinExistence type="predicted"/>
<evidence type="ECO:0000256" key="3">
    <source>
        <dbReference type="ARBA" id="ARBA00023125"/>
    </source>
</evidence>
<keyword evidence="8" id="KW-1185">Reference proteome</keyword>
<accession>A0A8T2QW12</accession>
<reference evidence="7" key="1">
    <citation type="submission" date="2021-08" db="EMBL/GenBank/DDBJ databases">
        <title>WGS assembly of Ceratopteris richardii.</title>
        <authorList>
            <person name="Marchant D.B."/>
            <person name="Chen G."/>
            <person name="Jenkins J."/>
            <person name="Shu S."/>
            <person name="Leebens-Mack J."/>
            <person name="Grimwood J."/>
            <person name="Schmutz J."/>
            <person name="Soltis P."/>
            <person name="Soltis D."/>
            <person name="Chen Z.-H."/>
        </authorList>
    </citation>
    <scope>NUCLEOTIDE SEQUENCE</scope>
    <source>
        <strain evidence="7">Whitten #5841</strain>
        <tissue evidence="7">Leaf</tissue>
    </source>
</reference>
<dbReference type="PANTHER" id="PTHR31719">
    <property type="entry name" value="NAC TRANSCRIPTION FACTOR 56"/>
    <property type="match status" value="1"/>
</dbReference>
<dbReference type="OrthoDB" id="1921961at2759"/>
<dbReference type="AlphaFoldDB" id="A0A8T2QW12"/>
<evidence type="ECO:0000256" key="1">
    <source>
        <dbReference type="ARBA" id="ARBA00004123"/>
    </source>
</evidence>
<organism evidence="7 8">
    <name type="scientific">Ceratopteris richardii</name>
    <name type="common">Triangle waterfern</name>
    <dbReference type="NCBI Taxonomy" id="49495"/>
    <lineage>
        <taxon>Eukaryota</taxon>
        <taxon>Viridiplantae</taxon>
        <taxon>Streptophyta</taxon>
        <taxon>Embryophyta</taxon>
        <taxon>Tracheophyta</taxon>
        <taxon>Polypodiopsida</taxon>
        <taxon>Polypodiidae</taxon>
        <taxon>Polypodiales</taxon>
        <taxon>Pteridineae</taxon>
        <taxon>Pteridaceae</taxon>
        <taxon>Parkerioideae</taxon>
        <taxon>Ceratopteris</taxon>
    </lineage>
</organism>
<comment type="caution">
    <text evidence="7">The sequence shown here is derived from an EMBL/GenBank/DDBJ whole genome shotgun (WGS) entry which is preliminary data.</text>
</comment>
<evidence type="ECO:0000259" key="6">
    <source>
        <dbReference type="PROSITE" id="PS51005"/>
    </source>
</evidence>
<keyword evidence="3" id="KW-0238">DNA-binding</keyword>
<gene>
    <name evidence="7" type="ORF">KP509_32G060500</name>
</gene>
<name>A0A8T2QW12_CERRI</name>
<dbReference type="InterPro" id="IPR036093">
    <property type="entry name" value="NAC_dom_sf"/>
</dbReference>
<dbReference type="GO" id="GO:0048608">
    <property type="term" value="P:reproductive structure development"/>
    <property type="evidence" value="ECO:0007669"/>
    <property type="project" value="UniProtKB-ARBA"/>
</dbReference>
<keyword evidence="4" id="KW-0804">Transcription</keyword>
<dbReference type="GO" id="GO:0006355">
    <property type="term" value="P:regulation of DNA-templated transcription"/>
    <property type="evidence" value="ECO:0007669"/>
    <property type="project" value="InterPro"/>
</dbReference>
<dbReference type="Gene3D" id="2.170.150.80">
    <property type="entry name" value="NAC domain"/>
    <property type="match status" value="1"/>
</dbReference>
<dbReference type="GO" id="GO:0009791">
    <property type="term" value="P:post-embryonic development"/>
    <property type="evidence" value="ECO:0007669"/>
    <property type="project" value="UniProtKB-ARBA"/>
</dbReference>